<dbReference type="InterPro" id="IPR011992">
    <property type="entry name" value="EF-hand-dom_pair"/>
</dbReference>
<feature type="compositionally biased region" description="Basic and acidic residues" evidence="5">
    <location>
        <begin position="81"/>
        <end position="90"/>
    </location>
</feature>
<dbReference type="InterPro" id="IPR018247">
    <property type="entry name" value="EF_Hand_1_Ca_BS"/>
</dbReference>
<feature type="repeat" description="WD" evidence="4">
    <location>
        <begin position="798"/>
        <end position="839"/>
    </location>
</feature>
<dbReference type="PANTHER" id="PTHR44324">
    <property type="entry name" value="WD40 REPEAT DOMAIN 95"/>
    <property type="match status" value="1"/>
</dbReference>
<comment type="caution">
    <text evidence="8">The sequence shown here is derived from an EMBL/GenBank/DDBJ whole genome shotgun (WGS) entry which is preliminary data.</text>
</comment>
<feature type="compositionally biased region" description="Low complexity" evidence="5">
    <location>
        <begin position="91"/>
        <end position="110"/>
    </location>
</feature>
<accession>A0AAV4BG23</accession>
<dbReference type="Pfam" id="PF13499">
    <property type="entry name" value="EF-hand_7"/>
    <property type="match status" value="1"/>
</dbReference>
<feature type="repeat" description="WD" evidence="4">
    <location>
        <begin position="754"/>
        <end position="795"/>
    </location>
</feature>
<dbReference type="InterPro" id="IPR051242">
    <property type="entry name" value="WD-EF-hand_domain"/>
</dbReference>
<proteinExistence type="predicted"/>
<feature type="repeat" description="WD" evidence="4">
    <location>
        <begin position="630"/>
        <end position="655"/>
    </location>
</feature>
<dbReference type="SMART" id="SM00054">
    <property type="entry name" value="EFh"/>
    <property type="match status" value="2"/>
</dbReference>
<evidence type="ECO:0000259" key="7">
    <source>
        <dbReference type="PROSITE" id="PS50878"/>
    </source>
</evidence>
<keyword evidence="9" id="KW-1185">Reference proteome</keyword>
<dbReference type="Pfam" id="PF00078">
    <property type="entry name" value="RVT_1"/>
    <property type="match status" value="1"/>
</dbReference>
<evidence type="ECO:0000256" key="5">
    <source>
        <dbReference type="SAM" id="MobiDB-lite"/>
    </source>
</evidence>
<keyword evidence="1 4" id="KW-0853">WD repeat</keyword>
<dbReference type="InterPro" id="IPR043502">
    <property type="entry name" value="DNA/RNA_pol_sf"/>
</dbReference>
<feature type="compositionally biased region" description="Basic residues" evidence="5">
    <location>
        <begin position="111"/>
        <end position="122"/>
    </location>
</feature>
<dbReference type="InterPro" id="IPR002048">
    <property type="entry name" value="EF_hand_dom"/>
</dbReference>
<feature type="repeat" description="WD" evidence="4">
    <location>
        <begin position="666"/>
        <end position="707"/>
    </location>
</feature>
<dbReference type="SUPFAM" id="SSF47473">
    <property type="entry name" value="EF-hand"/>
    <property type="match status" value="1"/>
</dbReference>
<dbReference type="InterPro" id="IPR001680">
    <property type="entry name" value="WD40_rpt"/>
</dbReference>
<sequence>MKSSRGHKNMVAADADRVWNLDLLQDSLVSHFSESEQVDPNVYSTMTEPNQAQKIDETSVTVGKTSPDRCALVETFSEDLSKDVRDDDTSRSASVTESRKSSASSRTCSNRCRKGKKNRNRQRKLQVEIEHSSVELPNSKAVQCGGSGRIDELDLWTPCLPNVRHDAEDSLRVSSNAAINSCATPMQLKFTTKVDIVGGNISNISVDCTSQANAPSDLKSTRRRRRRSQKESSRSRSPPVPRRIACHCRQDYVFSKRTDLKDQQTITDVTGETSKKGWIEEKINIDTLEELKKAFASADVNRSGSLDLEEFKRLLKDQLHLSASKEAQIDSLFMKIDWSSEGTITWDEFCTYMQLEYAEKEDSYLRAKEVAFHLPAKIENIPHRDPVLRIIDAADGTFIACSHEGTVTFWSASTELKRSRTVVNQEMSNRTKPKWITDFCLMPHFNKLIVGTGDREVQFFELSSFDPYCQISGLETVPLKLDYSSTGHDECLILYGDSMGCVNILVIKSAGECLRTWKKMIIPDGWIPTVTLDHVINNSNVKFIRWQVHDDWVGQIKYYHEIGQVISCSNNSDTALVIGSTIGSTHVEQQLKEIKDMNTSNERSRLKYSYNQPKTRLDADETVFKVYKGVKVFDFSKSKTIIVTGGMDRIIRLWNPYVCGKPTAMLRGHAAPIFYLFIADQDNRIFSISTDRCIKVWDIQDQTCLLTIRPKSHKIRGDLQAIHYSAISRSLAVATDQMAVLNLRHKTMLNADMVVTHKDSVTCCKYNPEFKQVITCCSGSVIKLWDFETGAAIFEYGDAHDEEAITCMTFDNTGRRLITGGRDGILKIWNYNNGHCLRVLKKKSKKNSEANNDEICDVTYIEMNKNRYVISVGWDRRINIYYDSLSDSNIHHVQHPTPYWHDDVRDGHKEDVLAVAQCLPNLLATASYDGEVIVWNMVSGHIFCHLNPPAPPGYQDQSLDGDLSISKLMFLHTRAYKKDAGTLVASGPRAHIHVWNVFQGGSLMAQFEGSKIKGGMVSCLVSNSNNSVMYSSDSFGFIYVWDISSYCLTQQASEAPELIRSWRGHVETISSMDLVESTNILLTASNDCTVRLWTTEGHYVGTLGQPEQWDLHNPNTFQHPMVPYDVLVDPASLPTHPVLREKQTTMDVIHQDSARKDEEDKAFDRVRHDEIIKQLTQLKIDGKDLRIIKNMYWDQKAAMRVEGEVSKFQNIKRGVRKGCVLSPDLFSLYSEIIMRNLEGHPGIKIGGSNINNLRYADDTVLIAENEKDLQQLLDIVKEESEKKGLELNRKKTEVMVVSRKQELPIINIYIKGTRLKQKDQFKYLGSLISSDGRNNSEVASRIAQAKTNFQKMKTVLTNKNISIRTRRRALECYIEPILMYGCEAWTISKQTQGKLEATEMWFLRRMLRISWTAKKTNDTVLEEAHTTRLLISKIRKRQATFFGHVMRREKLENLVTTGMLEGKRSRGKQQEKLIEGLTDWLKAGKSLEAIEATKDRKKWRTMIANAVKQGT</sequence>
<gene>
    <name evidence="8" type="ORF">PoB_004441700</name>
</gene>
<keyword evidence="2" id="KW-0677">Repeat</keyword>
<protein>
    <submittedName>
        <fullName evidence="8">WD repeat-containing protein on y chromosome-like</fullName>
    </submittedName>
</protein>
<feature type="repeat" description="WD" evidence="4">
    <location>
        <begin position="1062"/>
        <end position="1093"/>
    </location>
</feature>
<dbReference type="Proteomes" id="UP000735302">
    <property type="component" value="Unassembled WGS sequence"/>
</dbReference>
<dbReference type="CDD" id="cd01650">
    <property type="entry name" value="RT_nLTR_like"/>
    <property type="match status" value="1"/>
</dbReference>
<dbReference type="SUPFAM" id="SSF50978">
    <property type="entry name" value="WD40 repeat-like"/>
    <property type="match status" value="2"/>
</dbReference>
<dbReference type="PROSITE" id="PS00018">
    <property type="entry name" value="EF_HAND_1"/>
    <property type="match status" value="1"/>
</dbReference>
<name>A0AAV4BG23_9GAST</name>
<evidence type="ECO:0000259" key="6">
    <source>
        <dbReference type="PROSITE" id="PS50222"/>
    </source>
</evidence>
<dbReference type="PROSITE" id="PS00678">
    <property type="entry name" value="WD_REPEATS_1"/>
    <property type="match status" value="2"/>
</dbReference>
<evidence type="ECO:0000256" key="3">
    <source>
        <dbReference type="ARBA" id="ARBA00022837"/>
    </source>
</evidence>
<dbReference type="GO" id="GO:0005509">
    <property type="term" value="F:calcium ion binding"/>
    <property type="evidence" value="ECO:0007669"/>
    <property type="project" value="InterPro"/>
</dbReference>
<dbReference type="SUPFAM" id="SSF56672">
    <property type="entry name" value="DNA/RNA polymerases"/>
    <property type="match status" value="1"/>
</dbReference>
<evidence type="ECO:0000256" key="1">
    <source>
        <dbReference type="ARBA" id="ARBA00022574"/>
    </source>
</evidence>
<dbReference type="EMBL" id="BLXT01004907">
    <property type="protein sequence ID" value="GFO17912.1"/>
    <property type="molecule type" value="Genomic_DNA"/>
</dbReference>
<organism evidence="8 9">
    <name type="scientific">Plakobranchus ocellatus</name>
    <dbReference type="NCBI Taxonomy" id="259542"/>
    <lineage>
        <taxon>Eukaryota</taxon>
        <taxon>Metazoa</taxon>
        <taxon>Spiralia</taxon>
        <taxon>Lophotrochozoa</taxon>
        <taxon>Mollusca</taxon>
        <taxon>Gastropoda</taxon>
        <taxon>Heterobranchia</taxon>
        <taxon>Euthyneura</taxon>
        <taxon>Panpulmonata</taxon>
        <taxon>Sacoglossa</taxon>
        <taxon>Placobranchoidea</taxon>
        <taxon>Plakobranchidae</taxon>
        <taxon>Plakobranchus</taxon>
    </lineage>
</organism>
<dbReference type="SMART" id="SM00320">
    <property type="entry name" value="WD40"/>
    <property type="match status" value="10"/>
</dbReference>
<dbReference type="PROSITE" id="PS50082">
    <property type="entry name" value="WD_REPEATS_2"/>
    <property type="match status" value="5"/>
</dbReference>
<dbReference type="PROSITE" id="PS50294">
    <property type="entry name" value="WD_REPEATS_REGION"/>
    <property type="match status" value="3"/>
</dbReference>
<dbReference type="InterPro" id="IPR036322">
    <property type="entry name" value="WD40_repeat_dom_sf"/>
</dbReference>
<feature type="domain" description="EF-hand" evidence="6">
    <location>
        <begin position="324"/>
        <end position="359"/>
    </location>
</feature>
<evidence type="ECO:0000256" key="4">
    <source>
        <dbReference type="PROSITE-ProRule" id="PRU00221"/>
    </source>
</evidence>
<dbReference type="PROSITE" id="PS50878">
    <property type="entry name" value="RT_POL"/>
    <property type="match status" value="1"/>
</dbReference>
<evidence type="ECO:0000313" key="8">
    <source>
        <dbReference type="EMBL" id="GFO17912.1"/>
    </source>
</evidence>
<feature type="domain" description="Reverse transcriptase" evidence="7">
    <location>
        <begin position="1064"/>
        <end position="1328"/>
    </location>
</feature>
<feature type="region of interest" description="Disordered" evidence="5">
    <location>
        <begin position="81"/>
        <end position="122"/>
    </location>
</feature>
<dbReference type="Gene3D" id="1.10.238.10">
    <property type="entry name" value="EF-hand"/>
    <property type="match status" value="1"/>
</dbReference>
<feature type="region of interest" description="Disordered" evidence="5">
    <location>
        <begin position="210"/>
        <end position="241"/>
    </location>
</feature>
<evidence type="ECO:0000313" key="9">
    <source>
        <dbReference type="Proteomes" id="UP000735302"/>
    </source>
</evidence>
<dbReference type="PANTHER" id="PTHR44324:SF4">
    <property type="entry name" value="WD40 REPEAT DOMAIN 95"/>
    <property type="match status" value="1"/>
</dbReference>
<feature type="domain" description="EF-hand" evidence="6">
    <location>
        <begin position="286"/>
        <end position="321"/>
    </location>
</feature>
<dbReference type="PROSITE" id="PS50222">
    <property type="entry name" value="EF_HAND_2"/>
    <property type="match status" value="2"/>
</dbReference>
<dbReference type="InterPro" id="IPR019775">
    <property type="entry name" value="WD40_repeat_CS"/>
</dbReference>
<dbReference type="Pfam" id="PF00400">
    <property type="entry name" value="WD40"/>
    <property type="match status" value="6"/>
</dbReference>
<reference evidence="8 9" key="1">
    <citation type="journal article" date="2021" name="Elife">
        <title>Chloroplast acquisition without the gene transfer in kleptoplastic sea slugs, Plakobranchus ocellatus.</title>
        <authorList>
            <person name="Maeda T."/>
            <person name="Takahashi S."/>
            <person name="Yoshida T."/>
            <person name="Shimamura S."/>
            <person name="Takaki Y."/>
            <person name="Nagai Y."/>
            <person name="Toyoda A."/>
            <person name="Suzuki Y."/>
            <person name="Arimoto A."/>
            <person name="Ishii H."/>
            <person name="Satoh N."/>
            <person name="Nishiyama T."/>
            <person name="Hasebe M."/>
            <person name="Maruyama T."/>
            <person name="Minagawa J."/>
            <person name="Obokata J."/>
            <person name="Shigenobu S."/>
        </authorList>
    </citation>
    <scope>NUCLEOTIDE SEQUENCE [LARGE SCALE GENOMIC DNA]</scope>
</reference>
<keyword evidence="3" id="KW-0106">Calcium</keyword>
<dbReference type="Gene3D" id="2.130.10.10">
    <property type="entry name" value="YVTN repeat-like/Quinoprotein amine dehydrogenase"/>
    <property type="match status" value="5"/>
</dbReference>
<dbReference type="InterPro" id="IPR000477">
    <property type="entry name" value="RT_dom"/>
</dbReference>
<evidence type="ECO:0000256" key="2">
    <source>
        <dbReference type="ARBA" id="ARBA00022737"/>
    </source>
</evidence>
<dbReference type="InterPro" id="IPR015943">
    <property type="entry name" value="WD40/YVTN_repeat-like_dom_sf"/>
</dbReference>